<protein>
    <submittedName>
        <fullName evidence="2">Unannotated protein</fullName>
    </submittedName>
</protein>
<evidence type="ECO:0000313" key="2">
    <source>
        <dbReference type="EMBL" id="CAB4834178.1"/>
    </source>
</evidence>
<dbReference type="Pfam" id="PF08486">
    <property type="entry name" value="SpoIID"/>
    <property type="match status" value="1"/>
</dbReference>
<dbReference type="InterPro" id="IPR013486">
    <property type="entry name" value="SpoIID/LytB"/>
</dbReference>
<accession>A0A6J7ANY3</accession>
<organism evidence="2">
    <name type="scientific">freshwater metagenome</name>
    <dbReference type="NCBI Taxonomy" id="449393"/>
    <lineage>
        <taxon>unclassified sequences</taxon>
        <taxon>metagenomes</taxon>
        <taxon>ecological metagenomes</taxon>
    </lineage>
</organism>
<gene>
    <name evidence="2" type="ORF">UFOPK3139_02002</name>
</gene>
<evidence type="ECO:0000259" key="1">
    <source>
        <dbReference type="Pfam" id="PF08486"/>
    </source>
</evidence>
<name>A0A6J7ANY3_9ZZZZ</name>
<sequence>MIRVRTRAATAALLATLLLAGGFAGAHEALTARPAAADTIFTFEGGGFGHAVGMSQWGAKGRADAGQSAATIIGAYYPGTQLTEVAQSGVRVHLADASSTTIAFTGATTITSNGGALASIIAGETVEIKAVGAAFQLQVIAPTVKAAVAIAANDTVVVPLNGAPARLSATGNRYNNGRLIVRLPATGSLQIINDSLTMQQYLYGLAEVSSSWPIEALKSQALAARTFAFRRVQSPRTANYDILSTTSDQVYVGYEKQAGASGDRWVAAVDGTDQQIITYDGAPIEALYSSSNGGYSEDSEYAFVTKLPYLRANPDPFDNSAGNTTFRWTRSYSGTELGEYMKAYRSVDIGIATSYEVGGWISRVGRVDRATIKLIGTKGTQTVTGAQFRNMINQEGAPWNRQLPSTLLFLRPIGSFDGVGITPGFVNVSGWALYQGSAAPAFAHVYVNDRFAGSATATEPRPDVAASVPGAAGGAGYTVSVPVDRAVNTICVYAVAPTGSTGSALLGCRTVTVDTQPFGSFDAAIATPGGVRVSGWAMDPNNAGSRDVHVYINGAIAGSIRAGNAREDVAAVFPSYGPAHGFDATFAVDQTINNVCTYAINVGPGDHQLLGCRRVVNSVQPFGSIDVAVGTPDGVVISGWAIDADTSDPIDVHVYVDGAGIALTANGSRPDLAAVFPGYGGAHGYAATVAASPGAHTVCAYAINVRGGANQQIGCRSVVVPADPFGAVDVVRAGGGGIRVSGWAIDPNTTDPIDVHVYVGNAGMPLLADRERVDLAAVYPGSGTQHGFDVVVPGRAGQTVCVYAINAGPGATKVIACRVATA</sequence>
<dbReference type="GO" id="GO:0030435">
    <property type="term" value="P:sporulation resulting in formation of a cellular spore"/>
    <property type="evidence" value="ECO:0007669"/>
    <property type="project" value="InterPro"/>
</dbReference>
<feature type="domain" description="Sporulation stage II protein D amidase enhancer LytB N-terminal" evidence="1">
    <location>
        <begin position="189"/>
        <end position="279"/>
    </location>
</feature>
<dbReference type="NCBIfam" id="TIGR02669">
    <property type="entry name" value="SpoIID_LytB"/>
    <property type="match status" value="1"/>
</dbReference>
<reference evidence="2" key="1">
    <citation type="submission" date="2020-05" db="EMBL/GenBank/DDBJ databases">
        <authorList>
            <person name="Chiriac C."/>
            <person name="Salcher M."/>
            <person name="Ghai R."/>
            <person name="Kavagutti S V."/>
        </authorList>
    </citation>
    <scope>NUCLEOTIDE SEQUENCE</scope>
</reference>
<dbReference type="InterPro" id="IPR013693">
    <property type="entry name" value="SpoIID/LytB_N"/>
</dbReference>
<dbReference type="AlphaFoldDB" id="A0A6J7ANY3"/>
<proteinExistence type="predicted"/>
<dbReference type="EMBL" id="CAFABA010000090">
    <property type="protein sequence ID" value="CAB4834178.1"/>
    <property type="molecule type" value="Genomic_DNA"/>
</dbReference>